<dbReference type="Pfam" id="PF13091">
    <property type="entry name" value="PLDc_2"/>
    <property type="match status" value="2"/>
</dbReference>
<feature type="domain" description="PLD phosphodiesterase" evidence="2">
    <location>
        <begin position="143"/>
        <end position="170"/>
    </location>
</feature>
<dbReference type="RefSeq" id="WP_165331824.1">
    <property type="nucleotide sequence ID" value="NZ_JAAKZW010000032.1"/>
</dbReference>
<evidence type="ECO:0000256" key="1">
    <source>
        <dbReference type="SAM" id="MobiDB-lite"/>
    </source>
</evidence>
<feature type="domain" description="PLD phosphodiesterase" evidence="2">
    <location>
        <begin position="320"/>
        <end position="347"/>
    </location>
</feature>
<proteinExistence type="predicted"/>
<evidence type="ECO:0000259" key="2">
    <source>
        <dbReference type="PROSITE" id="PS50035"/>
    </source>
</evidence>
<dbReference type="CDD" id="cd09110">
    <property type="entry name" value="PLDc_CLS_1"/>
    <property type="match status" value="1"/>
</dbReference>
<organism evidence="3 4">
    <name type="scientific">Streptomyces mesophilus</name>
    <dbReference type="NCBI Taxonomy" id="1775132"/>
    <lineage>
        <taxon>Bacteria</taxon>
        <taxon>Bacillati</taxon>
        <taxon>Actinomycetota</taxon>
        <taxon>Actinomycetes</taxon>
        <taxon>Kitasatosporales</taxon>
        <taxon>Streptomycetaceae</taxon>
        <taxon>Streptomyces</taxon>
    </lineage>
</organism>
<evidence type="ECO:0000313" key="4">
    <source>
        <dbReference type="Proteomes" id="UP000481109"/>
    </source>
</evidence>
<dbReference type="InterPro" id="IPR025202">
    <property type="entry name" value="PLD-like_dom"/>
</dbReference>
<dbReference type="EMBL" id="JAAKZW010000032">
    <property type="protein sequence ID" value="NGO76327.1"/>
    <property type="molecule type" value="Genomic_DNA"/>
</dbReference>
<dbReference type="SMART" id="SM00155">
    <property type="entry name" value="PLDc"/>
    <property type="match status" value="2"/>
</dbReference>
<sequence>MTSTQEPPELTPHIAEAPESRSAEERVACIRRRLERLIGIAATEGNALTVLRNGDQIFAAMLAAIRGAEHTVDMMTFVYWKGDIARQFAQALADRSRAGVRVRLLLDGFGSRLIEAEQLRTMERAGVEVTWFRKPLYLSPLKQNHRCHRKVLVVDEERAFTGGVGIAQEWCGDARSPQEWRDTHVEVQGPAVDGIAAAFAQNWAECHDELFDERDRFTEHRPQGDAVVQVVRGSASIGWQDMQTLLRVMLESAEERFRLATAYFSPDAFFTALLCATARRGVEVEILLPGPHTDKRVCQLAGQHYYEDLIACGVKIYQYQPTMMHAKVITVDRVAALTGSTNFNCRSLDHDEEVMLAVLDQEFTATLDEHFDVDVTASELIKAGRWKKRSLLQRAREVAVQPIRRFL</sequence>
<keyword evidence="4" id="KW-1185">Reference proteome</keyword>
<gene>
    <name evidence="3" type="ORF">G6045_11740</name>
</gene>
<dbReference type="Gene3D" id="3.30.870.10">
    <property type="entry name" value="Endonuclease Chain A"/>
    <property type="match status" value="2"/>
</dbReference>
<dbReference type="GO" id="GO:0032049">
    <property type="term" value="P:cardiolipin biosynthetic process"/>
    <property type="evidence" value="ECO:0007669"/>
    <property type="project" value="UniProtKB-ARBA"/>
</dbReference>
<reference evidence="3 4" key="1">
    <citation type="submission" date="2020-02" db="EMBL/GenBank/DDBJ databases">
        <title>Whole-genome analyses of novel actinobacteria.</title>
        <authorList>
            <person name="Sahin N."/>
            <person name="Tokatli A."/>
        </authorList>
    </citation>
    <scope>NUCLEOTIDE SEQUENCE [LARGE SCALE GENOMIC DNA]</scope>
    <source>
        <strain evidence="3 4">YC504</strain>
    </source>
</reference>
<dbReference type="GO" id="GO:0030572">
    <property type="term" value="F:phosphatidyltransferase activity"/>
    <property type="evidence" value="ECO:0007669"/>
    <property type="project" value="UniProtKB-ARBA"/>
</dbReference>
<dbReference type="AlphaFoldDB" id="A0A6G4XHL5"/>
<dbReference type="PANTHER" id="PTHR21248:SF22">
    <property type="entry name" value="PHOSPHOLIPASE D"/>
    <property type="match status" value="1"/>
</dbReference>
<accession>A0A6G4XHL5</accession>
<dbReference type="PROSITE" id="PS50035">
    <property type="entry name" value="PLD"/>
    <property type="match status" value="2"/>
</dbReference>
<protein>
    <submittedName>
        <fullName evidence="3">Cardiolipin synthase B</fullName>
    </submittedName>
</protein>
<dbReference type="SUPFAM" id="SSF56024">
    <property type="entry name" value="Phospholipase D/nuclease"/>
    <property type="match status" value="2"/>
</dbReference>
<feature type="region of interest" description="Disordered" evidence="1">
    <location>
        <begin position="1"/>
        <end position="21"/>
    </location>
</feature>
<dbReference type="PANTHER" id="PTHR21248">
    <property type="entry name" value="CARDIOLIPIN SYNTHASE"/>
    <property type="match status" value="1"/>
</dbReference>
<evidence type="ECO:0000313" key="3">
    <source>
        <dbReference type="EMBL" id="NGO76327.1"/>
    </source>
</evidence>
<dbReference type="CDD" id="cd09159">
    <property type="entry name" value="PLDc_ybhO_like_2"/>
    <property type="match status" value="1"/>
</dbReference>
<name>A0A6G4XHL5_9ACTN</name>
<comment type="caution">
    <text evidence="3">The sequence shown here is derived from an EMBL/GenBank/DDBJ whole genome shotgun (WGS) entry which is preliminary data.</text>
</comment>
<dbReference type="Proteomes" id="UP000481109">
    <property type="component" value="Unassembled WGS sequence"/>
</dbReference>
<dbReference type="InterPro" id="IPR001736">
    <property type="entry name" value="PLipase_D/transphosphatidylase"/>
</dbReference>